<dbReference type="EMBL" id="JAHRIQ010015479">
    <property type="protein sequence ID" value="MEQ2226538.1"/>
    <property type="molecule type" value="Genomic_DNA"/>
</dbReference>
<protein>
    <submittedName>
        <fullName evidence="1">Uncharacterized protein</fullName>
    </submittedName>
</protein>
<evidence type="ECO:0000313" key="1">
    <source>
        <dbReference type="EMBL" id="MEQ2226538.1"/>
    </source>
</evidence>
<reference evidence="1 2" key="1">
    <citation type="submission" date="2021-06" db="EMBL/GenBank/DDBJ databases">
        <authorList>
            <person name="Palmer J.M."/>
        </authorList>
    </citation>
    <scope>NUCLEOTIDE SEQUENCE [LARGE SCALE GENOMIC DNA]</scope>
    <source>
        <strain evidence="2">if_2019</strain>
        <tissue evidence="1">Muscle</tissue>
    </source>
</reference>
<gene>
    <name evidence="1" type="ORF">ILYODFUR_028480</name>
</gene>
<organism evidence="1 2">
    <name type="scientific">Ilyodon furcidens</name>
    <name type="common">goldbreast splitfin</name>
    <dbReference type="NCBI Taxonomy" id="33524"/>
    <lineage>
        <taxon>Eukaryota</taxon>
        <taxon>Metazoa</taxon>
        <taxon>Chordata</taxon>
        <taxon>Craniata</taxon>
        <taxon>Vertebrata</taxon>
        <taxon>Euteleostomi</taxon>
        <taxon>Actinopterygii</taxon>
        <taxon>Neopterygii</taxon>
        <taxon>Teleostei</taxon>
        <taxon>Neoteleostei</taxon>
        <taxon>Acanthomorphata</taxon>
        <taxon>Ovalentaria</taxon>
        <taxon>Atherinomorphae</taxon>
        <taxon>Cyprinodontiformes</taxon>
        <taxon>Goodeidae</taxon>
        <taxon>Ilyodon</taxon>
    </lineage>
</organism>
<dbReference type="Proteomes" id="UP001482620">
    <property type="component" value="Unassembled WGS sequence"/>
</dbReference>
<evidence type="ECO:0000313" key="2">
    <source>
        <dbReference type="Proteomes" id="UP001482620"/>
    </source>
</evidence>
<proteinExistence type="predicted"/>
<accession>A0ABV0T4A1</accession>
<sequence length="77" mass="8050">MSGEDTLTGLLTEFTVKACVSQLGTVCCSARLIILLNSLGLHGGTVALQQEGPGFNSQPVVFLHGVCMFSPCMCETS</sequence>
<name>A0ABV0T4A1_9TELE</name>
<comment type="caution">
    <text evidence="1">The sequence shown here is derived from an EMBL/GenBank/DDBJ whole genome shotgun (WGS) entry which is preliminary data.</text>
</comment>
<keyword evidence="2" id="KW-1185">Reference proteome</keyword>